<dbReference type="NCBIfam" id="TIGR00838">
    <property type="entry name" value="argH"/>
    <property type="match status" value="1"/>
</dbReference>
<keyword evidence="5" id="KW-1185">Reference proteome</keyword>
<dbReference type="Gene3D" id="1.20.200.10">
    <property type="entry name" value="Fumarase/aspartase (Central domain)"/>
    <property type="match status" value="1"/>
</dbReference>
<dbReference type="SUPFAM" id="SSF48557">
    <property type="entry name" value="L-aspartase-like"/>
    <property type="match status" value="2"/>
</dbReference>
<dbReference type="EMBL" id="JTDY01000312">
    <property type="protein sequence ID" value="KOB77750.1"/>
    <property type="molecule type" value="Genomic_DNA"/>
</dbReference>
<dbReference type="Gene3D" id="1.10.275.10">
    <property type="entry name" value="Fumarase/aspartase (N-terminal domain)"/>
    <property type="match status" value="3"/>
</dbReference>
<evidence type="ECO:0000313" key="4">
    <source>
        <dbReference type="EMBL" id="KOB77750.1"/>
    </source>
</evidence>
<dbReference type="InterPro" id="IPR029419">
    <property type="entry name" value="Arg_succ_lyase_C"/>
</dbReference>
<dbReference type="CDD" id="cd01359">
    <property type="entry name" value="Argininosuccinate_lyase"/>
    <property type="match status" value="1"/>
</dbReference>
<dbReference type="PRINTS" id="PR00145">
    <property type="entry name" value="ARGSUCLYASE"/>
</dbReference>
<dbReference type="STRING" id="104452.A0A0L7LQP3"/>
<comment type="caution">
    <text evidence="4">The sequence shown here is derived from an EMBL/GenBank/DDBJ whole genome shotgun (WGS) entry which is preliminary data.</text>
</comment>
<dbReference type="Pfam" id="PF14698">
    <property type="entry name" value="ASL_C2"/>
    <property type="match status" value="1"/>
</dbReference>
<dbReference type="PROSITE" id="PS00163">
    <property type="entry name" value="FUMARATE_LYASES"/>
    <property type="match status" value="1"/>
</dbReference>
<proteinExistence type="inferred from homology"/>
<comment type="similarity">
    <text evidence="1">Belongs to the lyase 1 family. Argininosuccinate lyase subfamily.</text>
</comment>
<dbReference type="GO" id="GO:0005829">
    <property type="term" value="C:cytosol"/>
    <property type="evidence" value="ECO:0007669"/>
    <property type="project" value="TreeGrafter"/>
</dbReference>
<dbReference type="FunFam" id="1.20.200.10:FF:000015">
    <property type="entry name" value="argininosuccinate lyase isoform X2"/>
    <property type="match status" value="1"/>
</dbReference>
<evidence type="ECO:0000313" key="5">
    <source>
        <dbReference type="Proteomes" id="UP000037510"/>
    </source>
</evidence>
<dbReference type="PANTHER" id="PTHR43814:SF1">
    <property type="entry name" value="ARGININOSUCCINATE LYASE"/>
    <property type="match status" value="1"/>
</dbReference>
<dbReference type="InterPro" id="IPR009049">
    <property type="entry name" value="Argininosuccinate_lyase"/>
</dbReference>
<evidence type="ECO:0000259" key="3">
    <source>
        <dbReference type="Pfam" id="PF14698"/>
    </source>
</evidence>
<evidence type="ECO:0000259" key="2">
    <source>
        <dbReference type="Pfam" id="PF00206"/>
    </source>
</evidence>
<reference evidence="4 5" key="1">
    <citation type="journal article" date="2015" name="Genome Biol. Evol.">
        <title>The genome of winter moth (Operophtera brumata) provides a genomic perspective on sexual dimorphism and phenology.</title>
        <authorList>
            <person name="Derks M.F."/>
            <person name="Smit S."/>
            <person name="Salis L."/>
            <person name="Schijlen E."/>
            <person name="Bossers A."/>
            <person name="Mateman C."/>
            <person name="Pijl A.S."/>
            <person name="de Ridder D."/>
            <person name="Groenen M.A."/>
            <person name="Visser M.E."/>
            <person name="Megens H.J."/>
        </authorList>
    </citation>
    <scope>NUCLEOTIDE SEQUENCE [LARGE SCALE GENOMIC DNA]</scope>
    <source>
        <strain evidence="4">WM2013NL</strain>
        <tissue evidence="4">Head and thorax</tissue>
    </source>
</reference>
<dbReference type="Proteomes" id="UP000037510">
    <property type="component" value="Unassembled WGS sequence"/>
</dbReference>
<feature type="domain" description="Argininosuccinate lyase C-terminal" evidence="3">
    <location>
        <begin position="407"/>
        <end position="476"/>
    </location>
</feature>
<accession>A0A0L7LQP3</accession>
<gene>
    <name evidence="4" type="ORF">OBRU01_03620</name>
</gene>
<dbReference type="InterPro" id="IPR000362">
    <property type="entry name" value="Fumarate_lyase_fam"/>
</dbReference>
<dbReference type="GO" id="GO:0004056">
    <property type="term" value="F:argininosuccinate lyase activity"/>
    <property type="evidence" value="ECO:0007669"/>
    <property type="project" value="InterPro"/>
</dbReference>
<sequence length="510" mass="56583">MNESTIVLTNGYQLWGGCFEEEPSSVLRRLNDSLPVDSRLFHEDIHGSRGWAQELHRSGHLTSDDHQAIQEGLDKSRLFKHAGEAALRLHTARSRNDQSATDTRLWMLAALPKLHAALADTIKSRLFKQAGEAALRLHTASSRNDQSATDTRTTSPPLTPACGCWLLSLRCMLPLLTLLRYLYIHSVVESRLFKHAGEAALRLHTASSRNDQSATDTSFHAWGLRDDVTRLTEQRSRLSRCPLGSGAIAGCALPIDRHKLAENIGFKDITPNSMFAVSSRDHFVEFLNWASLCGLHLSRLAEDLIIYSTQEFGLVRFSDQFSTGSSLMPQKRNPDGLELVRGAAGLLLGESFAFSCVIKGLPSTYNKDLQSDKELLFRSYDRLLDCLKVTAGTVNGERALRALEPGMLATDLAHALVRRGVPFRRAHHLVGSALRRAAALEVDLRNLPHHEYIAICPEFGSEEELKAIFSWEASVEQYVSDGGTAKASVRHQISTLRSWLQDHQSSCGTN</sequence>
<keyword evidence="4" id="KW-0456">Lyase</keyword>
<dbReference type="InterPro" id="IPR008948">
    <property type="entry name" value="L-Aspartase-like"/>
</dbReference>
<dbReference type="AlphaFoldDB" id="A0A0L7LQP3"/>
<evidence type="ECO:0000256" key="1">
    <source>
        <dbReference type="ARBA" id="ARBA00010755"/>
    </source>
</evidence>
<dbReference type="InterPro" id="IPR020557">
    <property type="entry name" value="Fumarate_lyase_CS"/>
</dbReference>
<organism evidence="4 5">
    <name type="scientific">Operophtera brumata</name>
    <name type="common">Winter moth</name>
    <name type="synonym">Phalaena brumata</name>
    <dbReference type="NCBI Taxonomy" id="104452"/>
    <lineage>
        <taxon>Eukaryota</taxon>
        <taxon>Metazoa</taxon>
        <taxon>Ecdysozoa</taxon>
        <taxon>Arthropoda</taxon>
        <taxon>Hexapoda</taxon>
        <taxon>Insecta</taxon>
        <taxon>Pterygota</taxon>
        <taxon>Neoptera</taxon>
        <taxon>Endopterygota</taxon>
        <taxon>Lepidoptera</taxon>
        <taxon>Glossata</taxon>
        <taxon>Ditrysia</taxon>
        <taxon>Geometroidea</taxon>
        <taxon>Geometridae</taxon>
        <taxon>Larentiinae</taxon>
        <taxon>Operophtera</taxon>
    </lineage>
</organism>
<protein>
    <submittedName>
        <fullName evidence="4">Putative argininosuccinate lyase</fullName>
    </submittedName>
</protein>
<dbReference type="InterPro" id="IPR022761">
    <property type="entry name" value="Fumarate_lyase_N"/>
</dbReference>
<dbReference type="PANTHER" id="PTHR43814">
    <property type="entry name" value="ARGININOSUCCINATE LYASE"/>
    <property type="match status" value="1"/>
</dbReference>
<dbReference type="PRINTS" id="PR00149">
    <property type="entry name" value="FUMRATELYASE"/>
</dbReference>
<dbReference type="InterPro" id="IPR024083">
    <property type="entry name" value="Fumarase/histidase_N"/>
</dbReference>
<dbReference type="Pfam" id="PF00206">
    <property type="entry name" value="Lyase_1"/>
    <property type="match status" value="1"/>
</dbReference>
<dbReference type="GO" id="GO:0042450">
    <property type="term" value="P:L-arginine biosynthetic process via ornithine"/>
    <property type="evidence" value="ECO:0007669"/>
    <property type="project" value="InterPro"/>
</dbReference>
<feature type="domain" description="Fumarate lyase N-terminal" evidence="2">
    <location>
        <begin position="220"/>
        <end position="346"/>
    </location>
</feature>
<dbReference type="Gene3D" id="1.10.40.30">
    <property type="entry name" value="Fumarase/aspartase (C-terminal domain)"/>
    <property type="match status" value="1"/>
</dbReference>
<name>A0A0L7LQP3_OPEBR</name>